<comment type="caution">
    <text evidence="1">The sequence shown here is derived from an EMBL/GenBank/DDBJ whole genome shotgun (WGS) entry which is preliminary data.</text>
</comment>
<gene>
    <name evidence="1" type="ORF">MANES_02G132650v8</name>
</gene>
<keyword evidence="2" id="KW-1185">Reference proteome</keyword>
<protein>
    <submittedName>
        <fullName evidence="1">Uncharacterized protein</fullName>
    </submittedName>
</protein>
<sequence length="242" mass="26336">MQASMQPHDVQCFSFPPLIVVSPLDTNASLLSAWQNLQGLASHSMPLPLSQSVPQRFSSFDVSALSWPRLTVPICAATSPSIGCGEQIYAPITCSSLSVGLVGRKRQFGDLDFCDPPIPRTGSISPMDHRPTFSATLHPIMMVQEALDFALLHPCPFNCLVHLASSLLHPETIIAGPSSSQIEQLLHITSSLPMFSRIPMSSLAARTLDTKSGSFRPHPCFWQRLSSEHCGYAKFSSESFAL</sequence>
<evidence type="ECO:0000313" key="1">
    <source>
        <dbReference type="EMBL" id="KAG8660214.1"/>
    </source>
</evidence>
<accession>A0ACB7I587</accession>
<evidence type="ECO:0000313" key="2">
    <source>
        <dbReference type="Proteomes" id="UP000091857"/>
    </source>
</evidence>
<organism evidence="1 2">
    <name type="scientific">Manihot esculenta</name>
    <name type="common">Cassava</name>
    <name type="synonym">Jatropha manihot</name>
    <dbReference type="NCBI Taxonomy" id="3983"/>
    <lineage>
        <taxon>Eukaryota</taxon>
        <taxon>Viridiplantae</taxon>
        <taxon>Streptophyta</taxon>
        <taxon>Embryophyta</taxon>
        <taxon>Tracheophyta</taxon>
        <taxon>Spermatophyta</taxon>
        <taxon>Magnoliopsida</taxon>
        <taxon>eudicotyledons</taxon>
        <taxon>Gunneridae</taxon>
        <taxon>Pentapetalae</taxon>
        <taxon>rosids</taxon>
        <taxon>fabids</taxon>
        <taxon>Malpighiales</taxon>
        <taxon>Euphorbiaceae</taxon>
        <taxon>Crotonoideae</taxon>
        <taxon>Manihoteae</taxon>
        <taxon>Manihot</taxon>
    </lineage>
</organism>
<dbReference type="EMBL" id="CM004388">
    <property type="protein sequence ID" value="KAG8660214.1"/>
    <property type="molecule type" value="Genomic_DNA"/>
</dbReference>
<proteinExistence type="predicted"/>
<reference evidence="2" key="1">
    <citation type="journal article" date="2016" name="Nat. Biotechnol.">
        <title>Sequencing wild and cultivated cassava and related species reveals extensive interspecific hybridization and genetic diversity.</title>
        <authorList>
            <person name="Bredeson J.V."/>
            <person name="Lyons J.B."/>
            <person name="Prochnik S.E."/>
            <person name="Wu G.A."/>
            <person name="Ha C.M."/>
            <person name="Edsinger-Gonzales E."/>
            <person name="Grimwood J."/>
            <person name="Schmutz J."/>
            <person name="Rabbi I.Y."/>
            <person name="Egesi C."/>
            <person name="Nauluvula P."/>
            <person name="Lebot V."/>
            <person name="Ndunguru J."/>
            <person name="Mkamilo G."/>
            <person name="Bart R.S."/>
            <person name="Setter T.L."/>
            <person name="Gleadow R.M."/>
            <person name="Kulakow P."/>
            <person name="Ferguson M.E."/>
            <person name="Rounsley S."/>
            <person name="Rokhsar D.S."/>
        </authorList>
    </citation>
    <scope>NUCLEOTIDE SEQUENCE [LARGE SCALE GENOMIC DNA]</scope>
    <source>
        <strain evidence="2">cv. AM560-2</strain>
    </source>
</reference>
<dbReference type="Proteomes" id="UP000091857">
    <property type="component" value="Chromosome 2"/>
</dbReference>
<name>A0ACB7I587_MANES</name>